<dbReference type="InterPro" id="IPR004113">
    <property type="entry name" value="FAD-bd_oxidored_4_C"/>
</dbReference>
<dbReference type="InterPro" id="IPR016166">
    <property type="entry name" value="FAD-bd_PCMH"/>
</dbReference>
<sequence>MTTYTAQTATADEIPLDETPLVRDLADIVGAAHVRKDAGGRNLFSQDIYARAADTVVLVAAPADTAQLAAVAAAARRHGYDCAPRGGGMSYTKGYVPATPLTVALDLSRMDKVLAVRADDMVVTVQAGCTWKTLYETLAPLGLRTPFWGPLSGLISTVGGGISQGNAFFGAGHHGTGGESVVAMTLVLPDGRVMRTGARGADGDSPFYRHYGPDLAGLFTGDCGAFAIKAEITLRLIPLPKHEAYASFSFKDSAAMFGAMADVTRAGIACELCGFDPRLTRIRLKRASLAADLGALKSVVGKQSSLLGGLKEAAKVALAGRGFIDEGDFALHLVFEGRSAAGVADDLAEARAIVARHKGQEVENTIPKVMRAQPFVAVNSMVGPNGERWVPIHCLVPLSQAHRIFEAMEAVFAAMEPEFREHGVENAYLFAAMSTNALIIEPTLYWPDALMDLHRTSVEPGHLAKLPVNPPNAAAAAVVEKVRQRLLELFQREGVGHFQVGRTYPYLSSRDAVSVDLLRGVKQVLDPTNGLNPGVLGL</sequence>
<dbReference type="Gene3D" id="3.30.465.10">
    <property type="match status" value="1"/>
</dbReference>
<dbReference type="EMBL" id="JACIIZ010000010">
    <property type="protein sequence ID" value="MBB6253087.1"/>
    <property type="molecule type" value="Genomic_DNA"/>
</dbReference>
<dbReference type="PANTHER" id="PTHR11748">
    <property type="entry name" value="D-LACTATE DEHYDROGENASE"/>
    <property type="match status" value="1"/>
</dbReference>
<dbReference type="Pfam" id="PF02913">
    <property type="entry name" value="FAD-oxidase_C"/>
    <property type="match status" value="1"/>
</dbReference>
<keyword evidence="3" id="KW-0285">Flavoprotein</keyword>
<dbReference type="InterPro" id="IPR006094">
    <property type="entry name" value="Oxid_FAD_bind_N"/>
</dbReference>
<dbReference type="Pfam" id="PF01565">
    <property type="entry name" value="FAD_binding_4"/>
    <property type="match status" value="1"/>
</dbReference>
<evidence type="ECO:0000313" key="9">
    <source>
        <dbReference type="EMBL" id="MBB6253087.1"/>
    </source>
</evidence>
<comment type="cofactor">
    <cofactor evidence="1">
        <name>FAD</name>
        <dbReference type="ChEBI" id="CHEBI:57692"/>
    </cofactor>
</comment>
<comment type="similarity">
    <text evidence="2">Belongs to the FAD-binding oxidoreductase/transferase type 4 family.</text>
</comment>
<dbReference type="PROSITE" id="PS51387">
    <property type="entry name" value="FAD_PCMH"/>
    <property type="match status" value="1"/>
</dbReference>
<dbReference type="SUPFAM" id="SSF56176">
    <property type="entry name" value="FAD-binding/transporter-associated domain-like"/>
    <property type="match status" value="1"/>
</dbReference>
<dbReference type="AlphaFoldDB" id="A0A7X0AZM9"/>
<evidence type="ECO:0000256" key="5">
    <source>
        <dbReference type="ARBA" id="ARBA00022946"/>
    </source>
</evidence>
<dbReference type="GO" id="GO:1903457">
    <property type="term" value="P:lactate catabolic process"/>
    <property type="evidence" value="ECO:0007669"/>
    <property type="project" value="TreeGrafter"/>
</dbReference>
<organism evidence="9 10">
    <name type="scientific">Nitrospirillum iridis</name>
    <dbReference type="NCBI Taxonomy" id="765888"/>
    <lineage>
        <taxon>Bacteria</taxon>
        <taxon>Pseudomonadati</taxon>
        <taxon>Pseudomonadota</taxon>
        <taxon>Alphaproteobacteria</taxon>
        <taxon>Rhodospirillales</taxon>
        <taxon>Azospirillaceae</taxon>
        <taxon>Nitrospirillum</taxon>
    </lineage>
</organism>
<evidence type="ECO:0000256" key="6">
    <source>
        <dbReference type="ARBA" id="ARBA00023002"/>
    </source>
</evidence>
<keyword evidence="6" id="KW-0560">Oxidoreductase</keyword>
<dbReference type="InterPro" id="IPR016169">
    <property type="entry name" value="FAD-bd_PCMH_sub2"/>
</dbReference>
<dbReference type="InterPro" id="IPR016164">
    <property type="entry name" value="FAD-linked_Oxase-like_C"/>
</dbReference>
<dbReference type="GO" id="GO:0008720">
    <property type="term" value="F:D-lactate dehydrogenase (NAD+) activity"/>
    <property type="evidence" value="ECO:0007669"/>
    <property type="project" value="TreeGrafter"/>
</dbReference>
<accession>A0A7X0AZM9</accession>
<proteinExistence type="inferred from homology"/>
<evidence type="ECO:0000256" key="4">
    <source>
        <dbReference type="ARBA" id="ARBA00022827"/>
    </source>
</evidence>
<dbReference type="EC" id="1.1.2.4" evidence="7"/>
<reference evidence="9 10" key="1">
    <citation type="submission" date="2020-08" db="EMBL/GenBank/DDBJ databases">
        <title>Genomic Encyclopedia of Type Strains, Phase IV (KMG-IV): sequencing the most valuable type-strain genomes for metagenomic binning, comparative biology and taxonomic classification.</title>
        <authorList>
            <person name="Goeker M."/>
        </authorList>
    </citation>
    <scope>NUCLEOTIDE SEQUENCE [LARGE SCALE GENOMIC DNA]</scope>
    <source>
        <strain evidence="9 10">DSM 22198</strain>
    </source>
</reference>
<evidence type="ECO:0000259" key="8">
    <source>
        <dbReference type="PROSITE" id="PS51387"/>
    </source>
</evidence>
<protein>
    <recommendedName>
        <fullName evidence="7">D-lactate dehydrogenase (cytochrome)</fullName>
        <ecNumber evidence="7">1.1.2.4</ecNumber>
    </recommendedName>
</protein>
<gene>
    <name evidence="9" type="ORF">FHS74_003656</name>
</gene>
<evidence type="ECO:0000256" key="7">
    <source>
        <dbReference type="ARBA" id="ARBA00038897"/>
    </source>
</evidence>
<dbReference type="Proteomes" id="UP000539175">
    <property type="component" value="Unassembled WGS sequence"/>
</dbReference>
<dbReference type="InterPro" id="IPR036318">
    <property type="entry name" value="FAD-bd_PCMH-like_sf"/>
</dbReference>
<keyword evidence="10" id="KW-1185">Reference proteome</keyword>
<dbReference type="SUPFAM" id="SSF55103">
    <property type="entry name" value="FAD-linked oxidases, C-terminal domain"/>
    <property type="match status" value="1"/>
</dbReference>
<dbReference type="RefSeq" id="WP_184803150.1">
    <property type="nucleotide sequence ID" value="NZ_JACIIZ010000010.1"/>
</dbReference>
<evidence type="ECO:0000313" key="10">
    <source>
        <dbReference type="Proteomes" id="UP000539175"/>
    </source>
</evidence>
<dbReference type="PANTHER" id="PTHR11748:SF111">
    <property type="entry name" value="D-LACTATE DEHYDROGENASE, MITOCHONDRIAL-RELATED"/>
    <property type="match status" value="1"/>
</dbReference>
<dbReference type="GO" id="GO:0004458">
    <property type="term" value="F:D-lactate dehydrogenase (cytochrome) activity"/>
    <property type="evidence" value="ECO:0007669"/>
    <property type="project" value="UniProtKB-EC"/>
</dbReference>
<evidence type="ECO:0000256" key="3">
    <source>
        <dbReference type="ARBA" id="ARBA00022630"/>
    </source>
</evidence>
<dbReference type="GO" id="GO:0071949">
    <property type="term" value="F:FAD binding"/>
    <property type="evidence" value="ECO:0007669"/>
    <property type="project" value="InterPro"/>
</dbReference>
<evidence type="ECO:0000256" key="1">
    <source>
        <dbReference type="ARBA" id="ARBA00001974"/>
    </source>
</evidence>
<keyword evidence="5" id="KW-0809">Transit peptide</keyword>
<comment type="caution">
    <text evidence="9">The sequence shown here is derived from an EMBL/GenBank/DDBJ whole genome shotgun (WGS) entry which is preliminary data.</text>
</comment>
<evidence type="ECO:0000256" key="2">
    <source>
        <dbReference type="ARBA" id="ARBA00008000"/>
    </source>
</evidence>
<keyword evidence="4" id="KW-0274">FAD</keyword>
<name>A0A7X0AZM9_9PROT</name>
<feature type="domain" description="FAD-binding PCMH-type" evidence="8">
    <location>
        <begin position="49"/>
        <end position="239"/>
    </location>
</feature>